<evidence type="ECO:0000256" key="7">
    <source>
        <dbReference type="ARBA" id="ARBA00030776"/>
    </source>
</evidence>
<comment type="function">
    <text evidence="6 8 9">Necessary for efficient RNA polymerase transcription elongation past template-encoded arresting sites. The arresting sites in DNA have the property of trapping a certain fraction of elongating RNA polymerases that pass through, resulting in locked ternary complexes. Cleavage of the nascent transcript by cleavage factors such as GreA or GreB allows the resumption of elongation from the new 3'terminus. GreA releases sequences of 2 to 3 nucleotides.</text>
</comment>
<feature type="domain" description="Transcription elongation factor GreA/GreB C-terminal" evidence="10">
    <location>
        <begin position="86"/>
        <end position="157"/>
    </location>
</feature>
<keyword evidence="12" id="KW-0648">Protein biosynthesis</keyword>
<gene>
    <name evidence="8" type="primary">greA</name>
    <name evidence="12" type="ORF">A2W32_04410</name>
</gene>
<keyword evidence="4 8" id="KW-0238">DNA-binding</keyword>
<dbReference type="InterPro" id="IPR036953">
    <property type="entry name" value="GreA/GreB_C_sf"/>
</dbReference>
<evidence type="ECO:0000256" key="4">
    <source>
        <dbReference type="ARBA" id="ARBA00023125"/>
    </source>
</evidence>
<evidence type="ECO:0000256" key="5">
    <source>
        <dbReference type="ARBA" id="ARBA00023163"/>
    </source>
</evidence>
<dbReference type="HAMAP" id="MF_00105">
    <property type="entry name" value="GreA_GreB"/>
    <property type="match status" value="1"/>
</dbReference>
<dbReference type="PROSITE" id="PS00829">
    <property type="entry name" value="GREAB_1"/>
    <property type="match status" value="1"/>
</dbReference>
<comment type="similarity">
    <text evidence="1 8 9">Belongs to the GreA/GreB family.</text>
</comment>
<dbReference type="InterPro" id="IPR018151">
    <property type="entry name" value="TF_GreA/GreB_CS"/>
</dbReference>
<reference evidence="12 13" key="1">
    <citation type="journal article" date="2016" name="Nat. Commun.">
        <title>Thousands of microbial genomes shed light on interconnected biogeochemical processes in an aquifer system.</title>
        <authorList>
            <person name="Anantharaman K."/>
            <person name="Brown C.T."/>
            <person name="Hug L.A."/>
            <person name="Sharon I."/>
            <person name="Castelle C.J."/>
            <person name="Probst A.J."/>
            <person name="Thomas B.C."/>
            <person name="Singh A."/>
            <person name="Wilkins M.J."/>
            <person name="Karaoz U."/>
            <person name="Brodie E.L."/>
            <person name="Williams K.H."/>
            <person name="Hubbard S.S."/>
            <person name="Banfield J.F."/>
        </authorList>
    </citation>
    <scope>NUCLEOTIDE SEQUENCE [LARGE SCALE GENOMIC DNA]</scope>
</reference>
<dbReference type="NCBIfam" id="NF001263">
    <property type="entry name" value="PRK00226.1-4"/>
    <property type="match status" value="1"/>
</dbReference>
<dbReference type="Gene3D" id="3.10.50.30">
    <property type="entry name" value="Transcription elongation factor, GreA/GreB, C-terminal domain"/>
    <property type="match status" value="1"/>
</dbReference>
<sequence length="157" mass="17519">MNKAQKDNKYYVTAEGLQKLKEELKELVDVKRYEVAKRIKQARDNGDISENAEYDAARQEQSFVEGRIAELEEILKSVVVSDVRDKSAVYVGAKVTVHVEGEEESFYIVGAPEANPMEKKISHESPLGSCLMGKKIGDKILVEAPVGSITYTILNIE</sequence>
<dbReference type="InterPro" id="IPR001437">
    <property type="entry name" value="Tscrpt_elong_fac_GreA/B_C"/>
</dbReference>
<dbReference type="AlphaFoldDB" id="A0A1F4UWS8"/>
<keyword evidence="3 8" id="KW-0805">Transcription regulation</keyword>
<dbReference type="InterPro" id="IPR028624">
    <property type="entry name" value="Tscrpt_elong_fac_GreA/B"/>
</dbReference>
<dbReference type="Gene3D" id="1.10.287.180">
    <property type="entry name" value="Transcription elongation factor, GreA/GreB, N-terminal domain"/>
    <property type="match status" value="1"/>
</dbReference>
<dbReference type="InterPro" id="IPR006359">
    <property type="entry name" value="Tscrpt_elong_fac_GreA"/>
</dbReference>
<comment type="caution">
    <text evidence="12">The sequence shown here is derived from an EMBL/GenBank/DDBJ whole genome shotgun (WGS) entry which is preliminary data.</text>
</comment>
<keyword evidence="12" id="KW-0251">Elongation factor</keyword>
<evidence type="ECO:0000313" key="12">
    <source>
        <dbReference type="EMBL" id="OGC49405.1"/>
    </source>
</evidence>
<evidence type="ECO:0000313" key="13">
    <source>
        <dbReference type="Proteomes" id="UP000177371"/>
    </source>
</evidence>
<dbReference type="SUPFAM" id="SSF46557">
    <property type="entry name" value="GreA transcript cleavage protein, N-terminal domain"/>
    <property type="match status" value="1"/>
</dbReference>
<dbReference type="Pfam" id="PF01272">
    <property type="entry name" value="GreA_GreB"/>
    <property type="match status" value="1"/>
</dbReference>
<dbReference type="GO" id="GO:0003677">
    <property type="term" value="F:DNA binding"/>
    <property type="evidence" value="ECO:0007669"/>
    <property type="project" value="UniProtKB-UniRule"/>
</dbReference>
<evidence type="ECO:0000256" key="3">
    <source>
        <dbReference type="ARBA" id="ARBA00023015"/>
    </source>
</evidence>
<dbReference type="InterPro" id="IPR023459">
    <property type="entry name" value="Tscrpt_elong_fac_GreA/B_fam"/>
</dbReference>
<evidence type="ECO:0000259" key="10">
    <source>
        <dbReference type="Pfam" id="PF01272"/>
    </source>
</evidence>
<dbReference type="SUPFAM" id="SSF54534">
    <property type="entry name" value="FKBP-like"/>
    <property type="match status" value="1"/>
</dbReference>
<dbReference type="PIRSF" id="PIRSF006092">
    <property type="entry name" value="GreA_GreB"/>
    <property type="match status" value="1"/>
</dbReference>
<dbReference type="EMBL" id="MEUT01000051">
    <property type="protein sequence ID" value="OGC49405.1"/>
    <property type="molecule type" value="Genomic_DNA"/>
</dbReference>
<dbReference type="PANTHER" id="PTHR30437:SF4">
    <property type="entry name" value="TRANSCRIPTION ELONGATION FACTOR GREA"/>
    <property type="match status" value="1"/>
</dbReference>
<dbReference type="GO" id="GO:0006354">
    <property type="term" value="P:DNA-templated transcription elongation"/>
    <property type="evidence" value="ECO:0007669"/>
    <property type="project" value="TreeGrafter"/>
</dbReference>
<evidence type="ECO:0000256" key="8">
    <source>
        <dbReference type="HAMAP-Rule" id="MF_00105"/>
    </source>
</evidence>
<dbReference type="GO" id="GO:0003746">
    <property type="term" value="F:translation elongation factor activity"/>
    <property type="evidence" value="ECO:0007669"/>
    <property type="project" value="UniProtKB-KW"/>
</dbReference>
<dbReference type="FunFam" id="1.10.287.180:FF:000001">
    <property type="entry name" value="Transcription elongation factor GreA"/>
    <property type="match status" value="1"/>
</dbReference>
<protein>
    <recommendedName>
        <fullName evidence="2 8">Transcription elongation factor GreA</fullName>
    </recommendedName>
    <alternativeName>
        <fullName evidence="7 8">Transcript cleavage factor GreA</fullName>
    </alternativeName>
</protein>
<dbReference type="GO" id="GO:0070063">
    <property type="term" value="F:RNA polymerase binding"/>
    <property type="evidence" value="ECO:0007669"/>
    <property type="project" value="InterPro"/>
</dbReference>
<dbReference type="InterPro" id="IPR022691">
    <property type="entry name" value="Tscrpt_elong_fac_GreA/B_N"/>
</dbReference>
<dbReference type="NCBIfam" id="TIGR01462">
    <property type="entry name" value="greA"/>
    <property type="match status" value="1"/>
</dbReference>
<evidence type="ECO:0000256" key="6">
    <source>
        <dbReference type="ARBA" id="ARBA00024916"/>
    </source>
</evidence>
<dbReference type="GO" id="GO:0032784">
    <property type="term" value="P:regulation of DNA-templated transcription elongation"/>
    <property type="evidence" value="ECO:0007669"/>
    <property type="project" value="UniProtKB-UniRule"/>
</dbReference>
<evidence type="ECO:0000259" key="11">
    <source>
        <dbReference type="Pfam" id="PF03449"/>
    </source>
</evidence>
<dbReference type="PANTHER" id="PTHR30437">
    <property type="entry name" value="TRANSCRIPTION ELONGATION FACTOR GREA"/>
    <property type="match status" value="1"/>
</dbReference>
<evidence type="ECO:0000256" key="9">
    <source>
        <dbReference type="RuleBase" id="RU000556"/>
    </source>
</evidence>
<keyword evidence="5 8" id="KW-0804">Transcription</keyword>
<name>A0A1F4UWS8_UNCKA</name>
<dbReference type="Pfam" id="PF03449">
    <property type="entry name" value="GreA_GreB_N"/>
    <property type="match status" value="1"/>
</dbReference>
<feature type="domain" description="Transcription elongation factor GreA/GreB N-terminal" evidence="11">
    <location>
        <begin position="11"/>
        <end position="80"/>
    </location>
</feature>
<dbReference type="InterPro" id="IPR036805">
    <property type="entry name" value="Tscrpt_elong_fac_GreA/B_N_sf"/>
</dbReference>
<organism evidence="12 13">
    <name type="scientific">candidate division WWE3 bacterium RBG_16_37_10</name>
    <dbReference type="NCBI Taxonomy" id="1802610"/>
    <lineage>
        <taxon>Bacteria</taxon>
        <taxon>Katanobacteria</taxon>
    </lineage>
</organism>
<proteinExistence type="inferred from homology"/>
<accession>A0A1F4UWS8</accession>
<dbReference type="STRING" id="1802610.A2W32_04410"/>
<dbReference type="Proteomes" id="UP000177371">
    <property type="component" value="Unassembled WGS sequence"/>
</dbReference>
<evidence type="ECO:0000256" key="2">
    <source>
        <dbReference type="ARBA" id="ARBA00013729"/>
    </source>
</evidence>
<evidence type="ECO:0000256" key="1">
    <source>
        <dbReference type="ARBA" id="ARBA00008213"/>
    </source>
</evidence>